<dbReference type="GeneTree" id="ENSGT00530000063821"/>
<evidence type="ECO:0000259" key="3">
    <source>
        <dbReference type="Pfam" id="PF14909"/>
    </source>
</evidence>
<comment type="similarity">
    <text evidence="1">Belongs to the SPATA6 family.</text>
</comment>
<dbReference type="GO" id="GO:0120212">
    <property type="term" value="C:sperm head-tail coupling apparatus"/>
    <property type="evidence" value="ECO:0007669"/>
    <property type="project" value="InterPro"/>
</dbReference>
<dbReference type="InterPro" id="IPR042769">
    <property type="entry name" value="SPATA6_fam"/>
</dbReference>
<name>A0A6I8NXI3_ORNAN</name>
<dbReference type="GO" id="GO:0032027">
    <property type="term" value="F:myosin light chain binding"/>
    <property type="evidence" value="ECO:0007669"/>
    <property type="project" value="InterPro"/>
</dbReference>
<reference evidence="4" key="3">
    <citation type="submission" date="2025-09" db="UniProtKB">
        <authorList>
            <consortium name="Ensembl"/>
        </authorList>
    </citation>
    <scope>IDENTIFICATION</scope>
    <source>
        <strain evidence="4">Glennie</strain>
    </source>
</reference>
<keyword evidence="2" id="KW-0597">Phosphoprotein</keyword>
<evidence type="ECO:0000313" key="5">
    <source>
        <dbReference type="Proteomes" id="UP000002279"/>
    </source>
</evidence>
<proteinExistence type="inferred from homology"/>
<gene>
    <name evidence="4" type="primary">SPATA6L</name>
</gene>
<dbReference type="Bgee" id="ENSOANG00000036739">
    <property type="expression patterns" value="Expressed in testis and 8 other cell types or tissues"/>
</dbReference>
<evidence type="ECO:0000313" key="4">
    <source>
        <dbReference type="Ensembl" id="ENSOANP00000045606.1"/>
    </source>
</evidence>
<dbReference type="Proteomes" id="UP000002279">
    <property type="component" value="Chromosome X5"/>
</dbReference>
<evidence type="ECO:0000256" key="1">
    <source>
        <dbReference type="ARBA" id="ARBA00006215"/>
    </source>
</evidence>
<dbReference type="AlphaFoldDB" id="A0A6I8NXI3"/>
<dbReference type="GO" id="GO:0007283">
    <property type="term" value="P:spermatogenesis"/>
    <property type="evidence" value="ECO:0007669"/>
    <property type="project" value="InterPro"/>
</dbReference>
<accession>A0A6I8NXI3</accession>
<protein>
    <submittedName>
        <fullName evidence="4">Spermatosis associated 6 like</fullName>
    </submittedName>
</protein>
<dbReference type="InterPro" id="IPR032732">
    <property type="entry name" value="SPATA6_N"/>
</dbReference>
<sequence length="225" mass="25503">MPLKLSVELEIRAVTCQGAFLPEKNVYLSVCNLNQYRATECFPPVFPIEIQHTMNFEKVFRNASEPADILELLECYTTKFELIQLVHPEGEILAFYEENTRQFLFPESTLPSSNDKVDREVVMKKIRGFPVSYLCHVMFPPKKVKLRTPSFEPLLSHCLTAGSVTDHMISMPSLSLYGREQRKPDCHLAPSQISLPLPGECPFHSSLPSQILPFLSGSTYNSPPL</sequence>
<feature type="domain" description="Spermatogenesis-associated protein 6 N-terminal" evidence="3">
    <location>
        <begin position="7"/>
        <end position="130"/>
    </location>
</feature>
<evidence type="ECO:0000256" key="2">
    <source>
        <dbReference type="ARBA" id="ARBA00022553"/>
    </source>
</evidence>
<organism evidence="4 5">
    <name type="scientific">Ornithorhynchus anatinus</name>
    <name type="common">Duckbill platypus</name>
    <dbReference type="NCBI Taxonomy" id="9258"/>
    <lineage>
        <taxon>Eukaryota</taxon>
        <taxon>Metazoa</taxon>
        <taxon>Chordata</taxon>
        <taxon>Craniata</taxon>
        <taxon>Vertebrata</taxon>
        <taxon>Euteleostomi</taxon>
        <taxon>Mammalia</taxon>
        <taxon>Monotremata</taxon>
        <taxon>Ornithorhynchidae</taxon>
        <taxon>Ornithorhynchus</taxon>
    </lineage>
</organism>
<dbReference type="PANTHER" id="PTHR16435">
    <property type="entry name" value="SPERMATOGENESIS-ASSOCIATED PROTEIN 6 SPATA6"/>
    <property type="match status" value="1"/>
</dbReference>
<dbReference type="PANTHER" id="PTHR16435:SF5">
    <property type="entry name" value="SPERMATOGENESIS ASSOCIATED 6-LIKE PROTEIN"/>
    <property type="match status" value="1"/>
</dbReference>
<dbReference type="Pfam" id="PF14909">
    <property type="entry name" value="SPATA6"/>
    <property type="match status" value="1"/>
</dbReference>
<keyword evidence="5" id="KW-1185">Reference proteome</keyword>
<reference evidence="4" key="2">
    <citation type="submission" date="2025-08" db="UniProtKB">
        <authorList>
            <consortium name="Ensembl"/>
        </authorList>
    </citation>
    <scope>IDENTIFICATION</scope>
    <source>
        <strain evidence="4">Glennie</strain>
    </source>
</reference>
<dbReference type="Ensembl" id="ENSOANT00000067348.1">
    <property type="protein sequence ID" value="ENSOANP00000045606.1"/>
    <property type="gene ID" value="ENSOANG00000036739.1"/>
</dbReference>
<reference evidence="4 5" key="1">
    <citation type="journal article" date="2008" name="Nature">
        <title>Genome analysis of the platypus reveals unique signatures of evolution.</title>
        <authorList>
            <person name="Warren W.C."/>
            <person name="Hillier L.W."/>
            <person name="Marshall Graves J.A."/>
            <person name="Birney E."/>
            <person name="Ponting C.P."/>
            <person name="Grutzner F."/>
            <person name="Belov K."/>
            <person name="Miller W."/>
            <person name="Clarke L."/>
            <person name="Chinwalla A.T."/>
            <person name="Yang S.P."/>
            <person name="Heger A."/>
            <person name="Locke D.P."/>
            <person name="Miethke P."/>
            <person name="Waters P.D."/>
            <person name="Veyrunes F."/>
            <person name="Fulton L."/>
            <person name="Fulton B."/>
            <person name="Graves T."/>
            <person name="Wallis J."/>
            <person name="Puente X.S."/>
            <person name="Lopez-Otin C."/>
            <person name="Ordonez G.R."/>
            <person name="Eichler E.E."/>
            <person name="Chen L."/>
            <person name="Cheng Z."/>
            <person name="Deakin J.E."/>
            <person name="Alsop A."/>
            <person name="Thompson K."/>
            <person name="Kirby P."/>
            <person name="Papenfuss A.T."/>
            <person name="Wakefield M.J."/>
            <person name="Olender T."/>
            <person name="Lancet D."/>
            <person name="Huttley G.A."/>
            <person name="Smit A.F."/>
            <person name="Pask A."/>
            <person name="Temple-Smith P."/>
            <person name="Batzer M.A."/>
            <person name="Walker J.A."/>
            <person name="Konkel M.K."/>
            <person name="Harris R.S."/>
            <person name="Whittington C.M."/>
            <person name="Wong E.S."/>
            <person name="Gemmell N.J."/>
            <person name="Buschiazzo E."/>
            <person name="Vargas Jentzsch I.M."/>
            <person name="Merkel A."/>
            <person name="Schmitz J."/>
            <person name="Zemann A."/>
            <person name="Churakov G."/>
            <person name="Kriegs J.O."/>
            <person name="Brosius J."/>
            <person name="Murchison E.P."/>
            <person name="Sachidanandam R."/>
            <person name="Smith C."/>
            <person name="Hannon G.J."/>
            <person name="Tsend-Ayush E."/>
            <person name="McMillan D."/>
            <person name="Attenborough R."/>
            <person name="Rens W."/>
            <person name="Ferguson-Smith M."/>
            <person name="Lefevre C.M."/>
            <person name="Sharp J.A."/>
            <person name="Nicholas K.R."/>
            <person name="Ray D.A."/>
            <person name="Kube M."/>
            <person name="Reinhardt R."/>
            <person name="Pringle T.H."/>
            <person name="Taylor J."/>
            <person name="Jones R.C."/>
            <person name="Nixon B."/>
            <person name="Dacheux J.L."/>
            <person name="Niwa H."/>
            <person name="Sekita Y."/>
            <person name="Huang X."/>
            <person name="Stark A."/>
            <person name="Kheradpour P."/>
            <person name="Kellis M."/>
            <person name="Flicek P."/>
            <person name="Chen Y."/>
            <person name="Webber C."/>
            <person name="Hardison R."/>
            <person name="Nelson J."/>
            <person name="Hallsworth-Pepin K."/>
            <person name="Delehaunty K."/>
            <person name="Markovic C."/>
            <person name="Minx P."/>
            <person name="Feng Y."/>
            <person name="Kremitzki C."/>
            <person name="Mitreva M."/>
            <person name="Glasscock J."/>
            <person name="Wylie T."/>
            <person name="Wohldmann P."/>
            <person name="Thiru P."/>
            <person name="Nhan M.N."/>
            <person name="Pohl C.S."/>
            <person name="Smith S.M."/>
            <person name="Hou S."/>
            <person name="Nefedov M."/>
            <person name="de Jong P.J."/>
            <person name="Renfree M.B."/>
            <person name="Mardis E.R."/>
            <person name="Wilson R.K."/>
        </authorList>
    </citation>
    <scope>NUCLEOTIDE SEQUENCE [LARGE SCALE GENOMIC DNA]</scope>
    <source>
        <strain evidence="4 5">Glennie</strain>
    </source>
</reference>
<dbReference type="InParanoid" id="A0A6I8NXI3"/>